<feature type="region of interest" description="Disordered" evidence="8">
    <location>
        <begin position="2125"/>
        <end position="2150"/>
    </location>
</feature>
<dbReference type="PROSITE" id="PS00028">
    <property type="entry name" value="ZINC_FINGER_C2H2_1"/>
    <property type="match status" value="1"/>
</dbReference>
<dbReference type="InterPro" id="IPR011333">
    <property type="entry name" value="SKP1/BTB/POZ_sf"/>
</dbReference>
<dbReference type="InterPro" id="IPR018574">
    <property type="entry name" value="Structure-sp_endonuc_su_Slx4"/>
</dbReference>
<feature type="region of interest" description="Disordered" evidence="8">
    <location>
        <begin position="845"/>
        <end position="938"/>
    </location>
</feature>
<feature type="region of interest" description="Disordered" evidence="8">
    <location>
        <begin position="1549"/>
        <end position="1571"/>
    </location>
</feature>
<keyword evidence="11" id="KW-1185">Reference proteome</keyword>
<feature type="compositionally biased region" description="Polar residues" evidence="8">
    <location>
        <begin position="1866"/>
        <end position="1876"/>
    </location>
</feature>
<dbReference type="GO" id="GO:0006260">
    <property type="term" value="P:DNA replication"/>
    <property type="evidence" value="ECO:0007669"/>
    <property type="project" value="InterPro"/>
</dbReference>
<feature type="compositionally biased region" description="Polar residues" evidence="8">
    <location>
        <begin position="660"/>
        <end position="673"/>
    </location>
</feature>
<feature type="region of interest" description="Disordered" evidence="8">
    <location>
        <begin position="194"/>
        <end position="223"/>
    </location>
</feature>
<keyword evidence="4" id="KW-0233">DNA recombination</keyword>
<feature type="compositionally biased region" description="Polar residues" evidence="8">
    <location>
        <begin position="1914"/>
        <end position="1936"/>
    </location>
</feature>
<feature type="compositionally biased region" description="Basic and acidic residues" evidence="8">
    <location>
        <begin position="1149"/>
        <end position="1158"/>
    </location>
</feature>
<dbReference type="GO" id="GO:0000712">
    <property type="term" value="P:resolution of meiotic recombination intermediates"/>
    <property type="evidence" value="ECO:0007669"/>
    <property type="project" value="TreeGrafter"/>
</dbReference>
<feature type="region of interest" description="Disordered" evidence="8">
    <location>
        <begin position="1857"/>
        <end position="1876"/>
    </location>
</feature>
<feature type="compositionally biased region" description="Basic and acidic residues" evidence="8">
    <location>
        <begin position="1121"/>
        <end position="1130"/>
    </location>
</feature>
<protein>
    <recommendedName>
        <fullName evidence="7">Structure-specific endonuclease subunit SLX4</fullName>
    </recommendedName>
</protein>
<comment type="similarity">
    <text evidence="2">Belongs to the SLX4 family.</text>
</comment>
<dbReference type="Gene3D" id="3.30.710.10">
    <property type="entry name" value="Potassium Channel Kv1.1, Chain A"/>
    <property type="match status" value="1"/>
</dbReference>
<evidence type="ECO:0000313" key="11">
    <source>
        <dbReference type="Proteomes" id="UP001292094"/>
    </source>
</evidence>
<sequence length="2150" mass="240204">MSGKSRLSRKRKPDGDQSQVSSIHDLTDDFQDADTVFRLPKKSRTACEKPPTSSRTRGRPKKTEIRVDTQLSSLTTHNLQAKATLNSQTEKEDASSLLDDDGSSSDKQDCTYRYTKKKDGISSKVQSSYPISQKENPIENEEDDSCMVLMEIEKSLCSEDEKLCPCCKIIIPCALFTEHFKVCLHKFQLLPKKGSNKETAHQSNGEEEGEKRECLEEKQQQSGDLPSVLPCPVCFKSFKSRVQRISHMKSCAHSHGMTVEQLLLAIRLVEKQAEERSALGLPALPQHSDSDTRRSTGTERTAKVRLSRKRTKENDDPDVAMALALSRSLAEEEAQTRIETEKKLLALGLDNIVEEDRKTRPILALPSAPDPTKPSKNKARGKKYKNSLLATRPKEERERLVSEKVATLLTEEEHLPTSHWTTNKTSSERSNKRLTKFQDKTNNVWEATHSGSDQSQDHFYVSELSTYIQPREIAVGGLLRRLSQVPGRLNLTSLRNTEDESGESEGEEDEATVIDGYCTQLALAGLLGSQDTFDMTVDLAVTEKNLPDSVHVTSNTTFKAGQGFWQPDTPCSEGKPHCRDSNGGNTVCYDQTATRTQGMGNDGEDVNIDCKTDKEMKNILPPSYENLFCSSNTETGCTKNEVDDISQNTHASEIGTRLNLNDSQTKNSDSKLITQGVMDKNKNSNNRKRGNSLAESEEHMSDCEVVEIVGKNNESAALAGCSVQLNESTVHLEMDVTNIFRDNRDADFRGATDLDNNQVCSDAVANSSHHSEDSNSTQIFGDINDDNAASCSSNSHTTVIFSEDQNLVCSPLSIVKVGKNYQINCQTSQSQQFKEKNGEGEYLLETVGQQRENNNGKKKRWRRESESENNISKGQELKSKDKRGKDRKINNDKEKAKYDIREGIGKESFNETNEMPRSKDKIRESKETNNGRSEEPLPCESERLLVDSRTIMLDKLSDAWGGLLARREHCDVVVTTSNEFNHSVHSLVLLARCPSLYREAVSAGMHVGWNEVSQEAAHMFIHYLYTGKCQVETKEDPLLMDVYDLGLRYSCKDLVRFLEAVLKADQSVTQQSNVICPEAYKKTIESPQKISKLLRNSSVLLGRNLESSRKNSESSSNHLESPSKKLESPRKMSKSPNYHSESLKIQLESPRKNAELQRKASISPNNTTTMLQNLQELPQISDTPVKKEMPKRTIEVCKKRVEFPQKNKPKDFFKNAADFSQKKTDSDLLTTVSKSLTMTCDKEQEQYPGEEMSYSHPLTAFNRTDEGTVHMATPPKKTSPCKPTSTVEKINEYHGSQSPDLFDMDDGNCSFISIPPKSPVMFLANTNHRDHILDSPRGKDVSPSSSVMTNQLSPSSTVSFQASPSNKTVWQDKRTSPSFSSVNYTHKGCVSDLTRNELQMPCKSISSSSKLGDTDQHSSCTNVSCPASPSNSQATLSFTVTPQKDPAFHSIHEFQTPYKSVSSSSGISITDQHSPCSTVDFHASPSEKIVQQNEISPVMLSQFNSPQRNCFSDLSHDGFITPQKSFNQEHASLFNRITRKKSDQQPLVKKAVGSEDMTDKVESSENESKQCVTPPLVKDKAGYDTIDLTLSDAEDSNTIIESSQHQVRSEGMDMASTSTFKVSDVTYNKEKENVCQGNKNVPSQLQKSTKQMENLPEVLEKSPKEIRDPECSEIEHISSVWDDFDDVAGPMFTYCSPSPVKSNHFVDSCNAKKLSSDNISQNHNLFSKHSNVDKSQCVSSSLEDTSVSRGIPGCKSPLHVSPPLKSSFANKNSSVQSNIRISAISKASQQESGFPEKSRNSLMKASCPGDNTLAEAAAELECSVILKEFEMNEEICQKQSLDQEEYEEVNRDCEDLLTPQGKKGRVSNTVTPMPQYRTMTSPQLKKELERYGVRPIGRRKALMLLQHLYDQTHPQVTDSEAETTFSETPQHKSLPTHTAADRRDQLQKAVKQIVKPTSTSNVSTTSEMHTTAEEGKKRKGQGVTKGKKKIIPDSGKCKRIQESTKERNSRKEKDLAEEEGESDQLNSSQNSTTSTECSSSECFEETLGLEYQHDHPITQTQQVSLVSQVTEFITNDLELHQKVLLYQPFFIEELQATLKMNGIKCKMNALMDVLDEQCITFRTQAGQKTRTRKRKRNAPPKARRSSGNDK</sequence>
<dbReference type="GO" id="GO:0033557">
    <property type="term" value="C:Slx1-Slx4 complex"/>
    <property type="evidence" value="ECO:0007669"/>
    <property type="project" value="InterPro"/>
</dbReference>
<keyword evidence="6" id="KW-0539">Nucleus</keyword>
<keyword evidence="3" id="KW-0227">DNA damage</keyword>
<dbReference type="InterPro" id="IPR013087">
    <property type="entry name" value="Znf_C2H2_type"/>
</dbReference>
<feature type="compositionally biased region" description="Basic residues" evidence="8">
    <location>
        <begin position="1"/>
        <end position="12"/>
    </location>
</feature>
<feature type="compositionally biased region" description="Polar residues" evidence="8">
    <location>
        <begin position="1955"/>
        <end position="1969"/>
    </location>
</feature>
<feature type="region of interest" description="Disordered" evidence="8">
    <location>
        <begin position="363"/>
        <end position="382"/>
    </location>
</feature>
<dbReference type="Pfam" id="PF00651">
    <property type="entry name" value="BTB"/>
    <property type="match status" value="1"/>
</dbReference>
<evidence type="ECO:0000256" key="6">
    <source>
        <dbReference type="ARBA" id="ARBA00023242"/>
    </source>
</evidence>
<dbReference type="GO" id="GO:0006281">
    <property type="term" value="P:DNA repair"/>
    <property type="evidence" value="ECO:0007669"/>
    <property type="project" value="UniProtKB-KW"/>
</dbReference>
<evidence type="ECO:0000256" key="1">
    <source>
        <dbReference type="ARBA" id="ARBA00004123"/>
    </source>
</evidence>
<feature type="region of interest" description="Disordered" evidence="8">
    <location>
        <begin position="1914"/>
        <end position="2037"/>
    </location>
</feature>
<feature type="region of interest" description="Disordered" evidence="8">
    <location>
        <begin position="1105"/>
        <end position="1166"/>
    </location>
</feature>
<feature type="compositionally biased region" description="Basic and acidic residues" evidence="8">
    <location>
        <begin position="209"/>
        <end position="219"/>
    </location>
</feature>
<dbReference type="Pfam" id="PF09494">
    <property type="entry name" value="Slx4"/>
    <property type="match status" value="1"/>
</dbReference>
<feature type="compositionally biased region" description="Basic and acidic residues" evidence="8">
    <location>
        <begin position="1995"/>
        <end position="2014"/>
    </location>
</feature>
<dbReference type="PROSITE" id="PS50097">
    <property type="entry name" value="BTB"/>
    <property type="match status" value="1"/>
</dbReference>
<feature type="compositionally biased region" description="Polar residues" evidence="8">
    <location>
        <begin position="1342"/>
        <end position="1362"/>
    </location>
</feature>
<comment type="caution">
    <text evidence="10">The sequence shown here is derived from an EMBL/GenBank/DDBJ whole genome shotgun (WGS) entry which is preliminary data.</text>
</comment>
<feature type="compositionally biased region" description="Basic and acidic residues" evidence="8">
    <location>
        <begin position="288"/>
        <end position="302"/>
    </location>
</feature>
<feature type="region of interest" description="Disordered" evidence="8">
    <location>
        <begin position="278"/>
        <end position="315"/>
    </location>
</feature>
<organism evidence="10 11">
    <name type="scientific">Petrolisthes manimaculis</name>
    <dbReference type="NCBI Taxonomy" id="1843537"/>
    <lineage>
        <taxon>Eukaryota</taxon>
        <taxon>Metazoa</taxon>
        <taxon>Ecdysozoa</taxon>
        <taxon>Arthropoda</taxon>
        <taxon>Crustacea</taxon>
        <taxon>Multicrustacea</taxon>
        <taxon>Malacostraca</taxon>
        <taxon>Eumalacostraca</taxon>
        <taxon>Eucarida</taxon>
        <taxon>Decapoda</taxon>
        <taxon>Pleocyemata</taxon>
        <taxon>Anomura</taxon>
        <taxon>Galatheoidea</taxon>
        <taxon>Porcellanidae</taxon>
        <taxon>Petrolisthes</taxon>
    </lineage>
</organism>
<feature type="compositionally biased region" description="Basic residues" evidence="8">
    <location>
        <begin position="2129"/>
        <end position="2144"/>
    </location>
</feature>
<keyword evidence="5" id="KW-0234">DNA repair</keyword>
<dbReference type="InterPro" id="IPR000210">
    <property type="entry name" value="BTB/POZ_dom"/>
</dbReference>
<dbReference type="PANTHER" id="PTHR21541:SF3">
    <property type="entry name" value="STRUCTURE-SPECIFIC ENDONUCLEASE SUBUNIT SLX4"/>
    <property type="match status" value="1"/>
</dbReference>
<feature type="region of interest" description="Disordered" evidence="8">
    <location>
        <begin position="1404"/>
        <end position="1434"/>
    </location>
</feature>
<dbReference type="SUPFAM" id="SSF54695">
    <property type="entry name" value="POZ domain"/>
    <property type="match status" value="1"/>
</dbReference>
<dbReference type="CDD" id="cd22999">
    <property type="entry name" value="SAP_SLX4"/>
    <property type="match status" value="1"/>
</dbReference>
<feature type="compositionally biased region" description="Basic and acidic residues" evidence="8">
    <location>
        <begin position="1557"/>
        <end position="1568"/>
    </location>
</feature>
<feature type="compositionally biased region" description="Low complexity" evidence="8">
    <location>
        <begin position="2024"/>
        <end position="2037"/>
    </location>
</feature>
<gene>
    <name evidence="10" type="ORF">Pmani_005572</name>
</gene>
<feature type="region of interest" description="Disordered" evidence="8">
    <location>
        <begin position="1334"/>
        <end position="1362"/>
    </location>
</feature>
<comment type="subcellular location">
    <subcellularLocation>
        <location evidence="1">Nucleus</location>
    </subcellularLocation>
</comment>
<dbReference type="PANTHER" id="PTHR21541">
    <property type="entry name" value="BTB POZ DOMAIN CONTAINING 12"/>
    <property type="match status" value="1"/>
</dbReference>
<feature type="region of interest" description="Disordered" evidence="8">
    <location>
        <begin position="1"/>
        <end position="109"/>
    </location>
</feature>
<feature type="compositionally biased region" description="Polar residues" evidence="8">
    <location>
        <begin position="69"/>
        <end position="88"/>
    </location>
</feature>
<evidence type="ECO:0000256" key="5">
    <source>
        <dbReference type="ARBA" id="ARBA00023204"/>
    </source>
</evidence>
<accession>A0AAE1QBF3</accession>
<evidence type="ECO:0000259" key="9">
    <source>
        <dbReference type="PROSITE" id="PS50097"/>
    </source>
</evidence>
<evidence type="ECO:0000256" key="8">
    <source>
        <dbReference type="SAM" id="MobiDB-lite"/>
    </source>
</evidence>
<evidence type="ECO:0000313" key="10">
    <source>
        <dbReference type="EMBL" id="KAK4323754.1"/>
    </source>
</evidence>
<dbReference type="Proteomes" id="UP001292094">
    <property type="component" value="Unassembled WGS sequence"/>
</dbReference>
<proteinExistence type="inferred from homology"/>
<evidence type="ECO:0000256" key="4">
    <source>
        <dbReference type="ARBA" id="ARBA00023172"/>
    </source>
</evidence>
<name>A0AAE1QBF3_9EUCA</name>
<feature type="compositionally biased region" description="Basic and acidic residues" evidence="8">
    <location>
        <begin position="875"/>
        <end position="938"/>
    </location>
</feature>
<evidence type="ECO:0000256" key="3">
    <source>
        <dbReference type="ARBA" id="ARBA00022763"/>
    </source>
</evidence>
<feature type="domain" description="BTB" evidence="9">
    <location>
        <begin position="970"/>
        <end position="1033"/>
    </location>
</feature>
<feature type="compositionally biased region" description="Basic residues" evidence="8">
    <location>
        <begin position="1977"/>
        <end position="1989"/>
    </location>
</feature>
<reference evidence="10" key="1">
    <citation type="submission" date="2023-11" db="EMBL/GenBank/DDBJ databases">
        <title>Genome assemblies of two species of porcelain crab, Petrolisthes cinctipes and Petrolisthes manimaculis (Anomura: Porcellanidae).</title>
        <authorList>
            <person name="Angst P."/>
        </authorList>
    </citation>
    <scope>NUCLEOTIDE SEQUENCE</scope>
    <source>
        <strain evidence="10">PB745_02</strain>
        <tissue evidence="10">Gill</tissue>
    </source>
</reference>
<evidence type="ECO:0000256" key="2">
    <source>
        <dbReference type="ARBA" id="ARBA00006661"/>
    </source>
</evidence>
<evidence type="ECO:0000256" key="7">
    <source>
        <dbReference type="ARBA" id="ARBA00029496"/>
    </source>
</evidence>
<feature type="region of interest" description="Disordered" evidence="8">
    <location>
        <begin position="660"/>
        <end position="700"/>
    </location>
</feature>
<dbReference type="EMBL" id="JAWZYT010000417">
    <property type="protein sequence ID" value="KAK4323754.1"/>
    <property type="molecule type" value="Genomic_DNA"/>
</dbReference>